<dbReference type="RefSeq" id="WP_043987696.1">
    <property type="nucleotide sequence ID" value="NZ_JXST01000044.1"/>
</dbReference>
<dbReference type="PATRIC" id="fig|280871.6.peg.5038"/>
<gene>
    <name evidence="1" type="ORF">TL10_24310</name>
</gene>
<dbReference type="AlphaFoldDB" id="A0A0D1JPB2"/>
<comment type="caution">
    <text evidence="1">The sequence shown here is derived from an EMBL/GenBank/DDBJ whole genome shotgun (WGS) entry which is preliminary data.</text>
</comment>
<dbReference type="EMBL" id="JXST01000044">
    <property type="protein sequence ID" value="KIU14414.1"/>
    <property type="molecule type" value="Genomic_DNA"/>
</dbReference>
<reference evidence="1 2" key="1">
    <citation type="submission" date="2015-01" db="EMBL/GenBank/DDBJ databases">
        <title>Genome sequence of Mycobacterium llatzerense and Mycobacterium immunogenum recovered from brain abscess.</title>
        <authorList>
            <person name="Greninger A.L."/>
            <person name="Langelier C."/>
            <person name="Cunningham G."/>
            <person name="Chiu C.Y."/>
            <person name="Miller S."/>
        </authorList>
    </citation>
    <scope>NUCLEOTIDE SEQUENCE [LARGE SCALE GENOMIC DNA]</scope>
    <source>
        <strain evidence="1 2">CLUC14</strain>
    </source>
</reference>
<protein>
    <submittedName>
        <fullName evidence="1">Uncharacterized protein</fullName>
    </submittedName>
</protein>
<evidence type="ECO:0000313" key="2">
    <source>
        <dbReference type="Proteomes" id="UP000032221"/>
    </source>
</evidence>
<evidence type="ECO:0000313" key="1">
    <source>
        <dbReference type="EMBL" id="KIU14414.1"/>
    </source>
</evidence>
<dbReference type="Proteomes" id="UP000032221">
    <property type="component" value="Unassembled WGS sequence"/>
</dbReference>
<accession>A0A0D1JPB2</accession>
<keyword evidence="2" id="KW-1185">Reference proteome</keyword>
<sequence length="88" mass="9416">MTTWEDPIAGLGWEAFDLLAGSPVTDLRPLASAALFAALTAEDSPYMRKAEKLADAVLSAAADPSPDALAVLRDASEAFELERIRINR</sequence>
<name>A0A0D1JPB2_9MYCO</name>
<proteinExistence type="predicted"/>
<organism evidence="1 2">
    <name type="scientific">Mycolicibacterium llatzerense</name>
    <dbReference type="NCBI Taxonomy" id="280871"/>
    <lineage>
        <taxon>Bacteria</taxon>
        <taxon>Bacillati</taxon>
        <taxon>Actinomycetota</taxon>
        <taxon>Actinomycetes</taxon>
        <taxon>Mycobacteriales</taxon>
        <taxon>Mycobacteriaceae</taxon>
        <taxon>Mycolicibacterium</taxon>
    </lineage>
</organism>